<organism evidence="2 3">
    <name type="scientific">Nitrospira moscoviensis</name>
    <dbReference type="NCBI Taxonomy" id="42253"/>
    <lineage>
        <taxon>Bacteria</taxon>
        <taxon>Pseudomonadati</taxon>
        <taxon>Nitrospirota</taxon>
        <taxon>Nitrospiria</taxon>
        <taxon>Nitrospirales</taxon>
        <taxon>Nitrospiraceae</taxon>
        <taxon>Nitrospira</taxon>
    </lineage>
</organism>
<name>A0A0K2G7E3_NITMO</name>
<keyword evidence="1" id="KW-0560">Oxidoreductase</keyword>
<dbReference type="GO" id="GO:0016491">
    <property type="term" value="F:oxidoreductase activity"/>
    <property type="evidence" value="ECO:0007669"/>
    <property type="project" value="UniProtKB-KW"/>
</dbReference>
<dbReference type="AlphaFoldDB" id="A0A0K2G7E3"/>
<dbReference type="OrthoDB" id="277294at2"/>
<dbReference type="Pfam" id="PF14518">
    <property type="entry name" value="Haem_oxygenas_2"/>
    <property type="match status" value="1"/>
</dbReference>
<dbReference type="InterPro" id="IPR039068">
    <property type="entry name" value="PqqC-like"/>
</dbReference>
<evidence type="ECO:0000313" key="2">
    <source>
        <dbReference type="EMBL" id="ALA56507.1"/>
    </source>
</evidence>
<gene>
    <name evidence="2" type="ORF">NITMOv2_0065</name>
</gene>
<dbReference type="Gene3D" id="1.20.910.10">
    <property type="entry name" value="Heme oxygenase-like"/>
    <property type="match status" value="1"/>
</dbReference>
<dbReference type="STRING" id="42253.NITMOv2_0065"/>
<dbReference type="InterPro" id="IPR016084">
    <property type="entry name" value="Haem_Oase-like_multi-hlx"/>
</dbReference>
<evidence type="ECO:0000313" key="3">
    <source>
        <dbReference type="Proteomes" id="UP000069205"/>
    </source>
</evidence>
<dbReference type="RefSeq" id="WP_053378004.1">
    <property type="nucleotide sequence ID" value="NZ_CP011801.1"/>
</dbReference>
<accession>A0A0K2G7E3</accession>
<reference evidence="2 3" key="1">
    <citation type="journal article" date="2015" name="Proc. Natl. Acad. Sci. U.S.A.">
        <title>Expanded metabolic versatility of ubiquitous nitrite-oxidizing bacteria from the genus Nitrospira.</title>
        <authorList>
            <person name="Koch H."/>
            <person name="Lucker S."/>
            <person name="Albertsen M."/>
            <person name="Kitzinger K."/>
            <person name="Herbold C."/>
            <person name="Spieck E."/>
            <person name="Nielsen P.H."/>
            <person name="Wagner M."/>
            <person name="Daims H."/>
        </authorList>
    </citation>
    <scope>NUCLEOTIDE SEQUENCE [LARGE SCALE GENOMIC DNA]</scope>
    <source>
        <strain evidence="2 3">NSP M-1</strain>
    </source>
</reference>
<dbReference type="PANTHER" id="PTHR40279:SF3">
    <property type="entry name" value="4-AMINOBENZOATE SYNTHASE"/>
    <property type="match status" value="1"/>
</dbReference>
<dbReference type="Proteomes" id="UP000069205">
    <property type="component" value="Chromosome"/>
</dbReference>
<protein>
    <recommendedName>
        <fullName evidence="4">Iron-containing redox enzyme family protein</fullName>
    </recommendedName>
</protein>
<keyword evidence="3" id="KW-1185">Reference proteome</keyword>
<dbReference type="PATRIC" id="fig|42253.5.peg.67"/>
<evidence type="ECO:0008006" key="4">
    <source>
        <dbReference type="Google" id="ProtNLM"/>
    </source>
</evidence>
<dbReference type="KEGG" id="nmv:NITMOv2_0065"/>
<dbReference type="SMART" id="SM01236">
    <property type="entry name" value="Haem_oxygenase_2"/>
    <property type="match status" value="1"/>
</dbReference>
<sequence>MTFYEEMRRLVLGHGAINNSYLTRFRTGDLSDKELEEFAVEFYNFARFFPRILVAQLVNTEDEQVADELTKVLYSELGDGQTRHRHELLYRDFLRSIGIGVHEAMTRPMLPSTRAYIEGMEGLYRDGNHAKALGASFGLENMAITMWDHLIPGLAHLKRTRYPRMDMTYFTFHRELESTHEEAMEHAVEAVQGIAKAGMSEQDKADFRQGVQAVLDYLEGFWMGLERRASPDHRSPAIRSHAA</sequence>
<dbReference type="SUPFAM" id="SSF48613">
    <property type="entry name" value="Heme oxygenase-like"/>
    <property type="match status" value="1"/>
</dbReference>
<evidence type="ECO:0000256" key="1">
    <source>
        <dbReference type="ARBA" id="ARBA00023002"/>
    </source>
</evidence>
<dbReference type="PANTHER" id="PTHR40279">
    <property type="entry name" value="PQQC-LIKE PROTEIN"/>
    <property type="match status" value="1"/>
</dbReference>
<dbReference type="EMBL" id="CP011801">
    <property type="protein sequence ID" value="ALA56507.1"/>
    <property type="molecule type" value="Genomic_DNA"/>
</dbReference>
<proteinExistence type="predicted"/>